<evidence type="ECO:0000256" key="1">
    <source>
        <dbReference type="ARBA" id="ARBA00004123"/>
    </source>
</evidence>
<evidence type="ECO:0000256" key="4">
    <source>
        <dbReference type="ARBA" id="ARBA00023242"/>
    </source>
</evidence>
<evidence type="ECO:0000313" key="5">
    <source>
        <dbReference type="EMBL" id="KAL2622784.1"/>
    </source>
</evidence>
<name>A0ABD1Y7P7_9MARC</name>
<dbReference type="PANTHER" id="PTHR12549">
    <property type="entry name" value="JMJC DOMAIN-CONTAINING HISTONE DEMETHYLATION PROTEIN"/>
    <property type="match status" value="1"/>
</dbReference>
<dbReference type="EMBL" id="JBHFFA010000006">
    <property type="protein sequence ID" value="KAL2622784.1"/>
    <property type="molecule type" value="Genomic_DNA"/>
</dbReference>
<proteinExistence type="inferred from homology"/>
<dbReference type="Gene3D" id="2.60.120.650">
    <property type="entry name" value="Cupin"/>
    <property type="match status" value="1"/>
</dbReference>
<dbReference type="AlphaFoldDB" id="A0ABD1Y7P7"/>
<dbReference type="Proteomes" id="UP001605036">
    <property type="component" value="Unassembled WGS sequence"/>
</dbReference>
<comment type="caution">
    <text evidence="5">The sequence shown here is derived from an EMBL/GenBank/DDBJ whole genome shotgun (WGS) entry which is preliminary data.</text>
</comment>
<reference evidence="5 6" key="1">
    <citation type="submission" date="2024-09" db="EMBL/GenBank/DDBJ databases">
        <title>Chromosome-scale assembly of Riccia fluitans.</title>
        <authorList>
            <person name="Paukszto L."/>
            <person name="Sawicki J."/>
            <person name="Karawczyk K."/>
            <person name="Piernik-Szablinska J."/>
            <person name="Szczecinska M."/>
            <person name="Mazdziarz M."/>
        </authorList>
    </citation>
    <scope>NUCLEOTIDE SEQUENCE [LARGE SCALE GENOMIC DNA]</scope>
    <source>
        <strain evidence="5">Rf_01</strain>
        <tissue evidence="5">Aerial parts of the thallus</tissue>
    </source>
</reference>
<protein>
    <submittedName>
        <fullName evidence="5">Uncharacterized protein</fullName>
    </submittedName>
</protein>
<evidence type="ECO:0000256" key="3">
    <source>
        <dbReference type="ARBA" id="ARBA00022723"/>
    </source>
</evidence>
<accession>A0ABD1Y7P7</accession>
<dbReference type="GO" id="GO:0046872">
    <property type="term" value="F:metal ion binding"/>
    <property type="evidence" value="ECO:0007669"/>
    <property type="project" value="UniProtKB-KW"/>
</dbReference>
<comment type="similarity">
    <text evidence="2">Belongs to the JARID1 histone demethylase family.</text>
</comment>
<evidence type="ECO:0000256" key="2">
    <source>
        <dbReference type="ARBA" id="ARBA00006801"/>
    </source>
</evidence>
<dbReference type="GO" id="GO:0005634">
    <property type="term" value="C:nucleus"/>
    <property type="evidence" value="ECO:0007669"/>
    <property type="project" value="UniProtKB-SubCell"/>
</dbReference>
<evidence type="ECO:0000313" key="6">
    <source>
        <dbReference type="Proteomes" id="UP001605036"/>
    </source>
</evidence>
<gene>
    <name evidence="5" type="ORF">R1flu_002989</name>
</gene>
<keyword evidence="6" id="KW-1185">Reference proteome</keyword>
<organism evidence="5 6">
    <name type="scientific">Riccia fluitans</name>
    <dbReference type="NCBI Taxonomy" id="41844"/>
    <lineage>
        <taxon>Eukaryota</taxon>
        <taxon>Viridiplantae</taxon>
        <taxon>Streptophyta</taxon>
        <taxon>Embryophyta</taxon>
        <taxon>Marchantiophyta</taxon>
        <taxon>Marchantiopsida</taxon>
        <taxon>Marchantiidae</taxon>
        <taxon>Marchantiales</taxon>
        <taxon>Ricciaceae</taxon>
        <taxon>Riccia</taxon>
    </lineage>
</organism>
<dbReference type="PANTHER" id="PTHR12549:SF38">
    <property type="entry name" value="JMJC DOMAIN-CONTAINING HISTONE DEMETHYLASE 2, ISOFORM A"/>
    <property type="match status" value="1"/>
</dbReference>
<keyword evidence="4" id="KW-0539">Nucleus</keyword>
<dbReference type="InterPro" id="IPR045109">
    <property type="entry name" value="LSDs-like"/>
</dbReference>
<sequence>MNIITHIADYTDRAHQKETRFQDCVNGEQRQTCGGAVWDIFRREDVPKLEAYIREHWREFRNHENMAQVQAVSSSGRLRLTVSVLSGGSQGSVA</sequence>
<comment type="subcellular location">
    <subcellularLocation>
        <location evidence="1">Nucleus</location>
    </subcellularLocation>
</comment>
<keyword evidence="3" id="KW-0479">Metal-binding</keyword>